<dbReference type="InterPro" id="IPR010095">
    <property type="entry name" value="Cas12f1-like_TNB"/>
</dbReference>
<name>A0A3E2VP10_CLOIN</name>
<dbReference type="InterPro" id="IPR051399">
    <property type="entry name" value="RNA-guided_DNA_endo/Transpos"/>
</dbReference>
<dbReference type="NCBIfam" id="TIGR01766">
    <property type="entry name" value="IS200/IS605 family accessory protein TnpB-like domain"/>
    <property type="match status" value="1"/>
</dbReference>
<dbReference type="Pfam" id="PF07282">
    <property type="entry name" value="Cas12f1-like_TNB"/>
    <property type="match status" value="1"/>
</dbReference>
<proteinExistence type="predicted"/>
<protein>
    <submittedName>
        <fullName evidence="3">Transposase</fullName>
    </submittedName>
</protein>
<reference evidence="3 4" key="1">
    <citation type="submission" date="2018-08" db="EMBL/GenBank/DDBJ databases">
        <title>A genome reference for cultivated species of the human gut microbiota.</title>
        <authorList>
            <person name="Zou Y."/>
            <person name="Xue W."/>
            <person name="Luo G."/>
        </authorList>
    </citation>
    <scope>NUCLEOTIDE SEQUENCE [LARGE SCALE GENOMIC DNA]</scope>
    <source>
        <strain evidence="3 4">OF01-2LB</strain>
    </source>
</reference>
<comment type="caution">
    <text evidence="3">The sequence shown here is derived from an EMBL/GenBank/DDBJ whole genome shotgun (WGS) entry which is preliminary data.</text>
</comment>
<dbReference type="GO" id="GO:0003677">
    <property type="term" value="F:DNA binding"/>
    <property type="evidence" value="ECO:0007669"/>
    <property type="project" value="UniProtKB-KW"/>
</dbReference>
<organism evidence="3 4">
    <name type="scientific">Clostridium innocuum</name>
    <dbReference type="NCBI Taxonomy" id="1522"/>
    <lineage>
        <taxon>Bacteria</taxon>
        <taxon>Bacillati</taxon>
        <taxon>Bacillota</taxon>
        <taxon>Clostridia</taxon>
        <taxon>Eubacteriales</taxon>
        <taxon>Clostridiaceae</taxon>
        <taxon>Clostridium</taxon>
    </lineage>
</organism>
<evidence type="ECO:0000313" key="4">
    <source>
        <dbReference type="Proteomes" id="UP000260025"/>
    </source>
</evidence>
<dbReference type="NCBIfam" id="NF040570">
    <property type="entry name" value="guided_TnpB"/>
    <property type="match status" value="1"/>
</dbReference>
<dbReference type="EMBL" id="QVEV01000030">
    <property type="protein sequence ID" value="RGC12470.1"/>
    <property type="molecule type" value="Genomic_DNA"/>
</dbReference>
<gene>
    <name evidence="3" type="ORF">DXA38_16640</name>
</gene>
<dbReference type="AlphaFoldDB" id="A0A3E2VP10"/>
<accession>A0A3E2VP10</accession>
<dbReference type="OrthoDB" id="4278026at2"/>
<dbReference type="PANTHER" id="PTHR30405">
    <property type="entry name" value="TRANSPOSASE"/>
    <property type="match status" value="1"/>
</dbReference>
<dbReference type="Proteomes" id="UP000260025">
    <property type="component" value="Unassembled WGS sequence"/>
</dbReference>
<keyword evidence="1" id="KW-0238">DNA-binding</keyword>
<evidence type="ECO:0000313" key="3">
    <source>
        <dbReference type="EMBL" id="RGC12470.1"/>
    </source>
</evidence>
<dbReference type="PANTHER" id="PTHR30405:SF11">
    <property type="entry name" value="RNA-GUIDED DNA ENDONUCLEASE RV2885C-RELATED"/>
    <property type="match status" value="1"/>
</dbReference>
<sequence>MYLTIKLPLHASHEEKQILRAYSRCFQNEIERIIRRYQNMGSVIFIPYKWVSSAIAFDSKTQVLHYAKTLYEERSLQHKAIYPSSFSCMAKSMRVERYSLVFMFGQSFLVPKLRIQTKIHEQQWNRLNSGDLVKADIKEIHEDFFVYLLISVRTPHISVSLKEERKMGVDIGMRCPAVCYTCDGVIRFVGNGREIRYHTRRIRKRADEFIKRTQGTKKQLRHRLNDYKRYIDHRLSREIVDFAVEQNIQIICLEKLYHLQKKFSHHEQVCWSYQRLQQFIAYKAKLAGIHIRYVNPRLTSKRCPSCGKINNVKGRSYSCRCGFHHHRDVVGAMNILHAPEIL</sequence>
<dbReference type="RefSeq" id="WP_117444157.1">
    <property type="nucleotide sequence ID" value="NZ_JAJFEN010000010.1"/>
</dbReference>
<evidence type="ECO:0000256" key="1">
    <source>
        <dbReference type="ARBA" id="ARBA00023125"/>
    </source>
</evidence>
<evidence type="ECO:0000259" key="2">
    <source>
        <dbReference type="Pfam" id="PF07282"/>
    </source>
</evidence>
<feature type="domain" description="Cas12f1-like TNB" evidence="2">
    <location>
        <begin position="273"/>
        <end position="335"/>
    </location>
</feature>